<proteinExistence type="predicted"/>
<dbReference type="GO" id="GO:0004756">
    <property type="term" value="F:selenide, water dikinase activity"/>
    <property type="evidence" value="ECO:0007669"/>
    <property type="project" value="UniProtKB-EC"/>
</dbReference>
<dbReference type="EC" id="2.7.9.3" evidence="2"/>
<dbReference type="Pfam" id="PF02769">
    <property type="entry name" value="AIRS_C"/>
    <property type="match status" value="1"/>
</dbReference>
<dbReference type="KEGG" id="rpne:NCTC8284_03062"/>
<evidence type="ECO:0000259" key="1">
    <source>
        <dbReference type="Pfam" id="PF02769"/>
    </source>
</evidence>
<reference evidence="2 3" key="1">
    <citation type="submission" date="2018-12" db="EMBL/GenBank/DDBJ databases">
        <authorList>
            <consortium name="Pathogen Informatics"/>
        </authorList>
    </citation>
    <scope>NUCLEOTIDE SEQUENCE [LARGE SCALE GENOMIC DNA]</scope>
    <source>
        <strain evidence="2 3">NCTC8284</strain>
    </source>
</reference>
<feature type="domain" description="PurM-like C-terminal" evidence="1">
    <location>
        <begin position="16"/>
        <end position="58"/>
    </location>
</feature>
<dbReference type="Proteomes" id="UP000278733">
    <property type="component" value="Chromosome"/>
</dbReference>
<protein>
    <submittedName>
        <fullName evidence="2">Selenide, water dikinase</fullName>
        <ecNumber evidence="2">2.7.9.3</ecNumber>
    </submittedName>
</protein>
<dbReference type="InterPro" id="IPR036676">
    <property type="entry name" value="PurM-like_C_sf"/>
</dbReference>
<dbReference type="EMBL" id="LR134405">
    <property type="protein sequence ID" value="VEH67849.1"/>
    <property type="molecule type" value="Genomic_DNA"/>
</dbReference>
<sequence length="65" mass="7013">MGTLTDYQKAVLCDPQTSGGLLVAVEPRSEQDILAIAQGAGVDIYEVGVLKERNEEKSIFVEVCD</sequence>
<gene>
    <name evidence="2" type="primary">selD_1</name>
    <name evidence="2" type="ORF">NCTC8284_03062</name>
</gene>
<dbReference type="InterPro" id="IPR010918">
    <property type="entry name" value="PurM-like_C_dom"/>
</dbReference>
<evidence type="ECO:0000313" key="3">
    <source>
        <dbReference type="Proteomes" id="UP000278733"/>
    </source>
</evidence>
<dbReference type="AlphaFoldDB" id="A0A3S4UR73"/>
<dbReference type="SUPFAM" id="SSF56042">
    <property type="entry name" value="PurM C-terminal domain-like"/>
    <property type="match status" value="1"/>
</dbReference>
<keyword evidence="2" id="KW-0418">Kinase</keyword>
<dbReference type="Gene3D" id="3.90.650.10">
    <property type="entry name" value="PurM-like C-terminal domain"/>
    <property type="match status" value="1"/>
</dbReference>
<keyword evidence="2" id="KW-0808">Transferase</keyword>
<accession>A0A3S4UR73</accession>
<evidence type="ECO:0000313" key="2">
    <source>
        <dbReference type="EMBL" id="VEH67849.1"/>
    </source>
</evidence>
<organism evidence="2 3">
    <name type="scientific">Rodentibacter pneumotropicus</name>
    <dbReference type="NCBI Taxonomy" id="758"/>
    <lineage>
        <taxon>Bacteria</taxon>
        <taxon>Pseudomonadati</taxon>
        <taxon>Pseudomonadota</taxon>
        <taxon>Gammaproteobacteria</taxon>
        <taxon>Pasteurellales</taxon>
        <taxon>Pasteurellaceae</taxon>
        <taxon>Rodentibacter</taxon>
    </lineage>
</organism>
<name>A0A3S4UR73_9PAST</name>